<sequence length="291" mass="32728">MRSLHLGTDVNPPRNQWEPRNRVSAQGVRYATIADEPGRLRADLTCLSAAPVELRQDQICYRAVQSRSDLLGAFGLLQERYESAGLAEPASNCVDERRIRMMPFHGWRQSQVFIAALGDRIVGTVTLICDGRYNLPIAQHYRDEIKAARKMGRVGEITSLAVDPVHPKPAEIFGQLTRLLTFFARVQRMDFLAATVHPRHAKFYCNAMGFQLIGEEVQCHHVAGNPGVAVLGSVNDESKYRKRWRDYYFSGSFGETDLQARPMAVNEFRECQAMTEQALLDTGSITRSEVA</sequence>
<feature type="region of interest" description="Disordered" evidence="1">
    <location>
        <begin position="1"/>
        <end position="20"/>
    </location>
</feature>
<organism evidence="3 4">
    <name type="scientific">Allorhodopirellula solitaria</name>
    <dbReference type="NCBI Taxonomy" id="2527987"/>
    <lineage>
        <taxon>Bacteria</taxon>
        <taxon>Pseudomonadati</taxon>
        <taxon>Planctomycetota</taxon>
        <taxon>Planctomycetia</taxon>
        <taxon>Pirellulales</taxon>
        <taxon>Pirellulaceae</taxon>
        <taxon>Allorhodopirellula</taxon>
    </lineage>
</organism>
<dbReference type="RefSeq" id="WP_146393281.1">
    <property type="nucleotide sequence ID" value="NZ_SJPK01000015.1"/>
</dbReference>
<dbReference type="Gene3D" id="3.40.630.30">
    <property type="match status" value="1"/>
</dbReference>
<dbReference type="InterPro" id="IPR016181">
    <property type="entry name" value="Acyl_CoA_acyltransferase"/>
</dbReference>
<reference evidence="3 4" key="1">
    <citation type="submission" date="2019-02" db="EMBL/GenBank/DDBJ databases">
        <title>Deep-cultivation of Planctomycetes and their phenomic and genomic characterization uncovers novel biology.</title>
        <authorList>
            <person name="Wiegand S."/>
            <person name="Jogler M."/>
            <person name="Boedeker C."/>
            <person name="Pinto D."/>
            <person name="Vollmers J."/>
            <person name="Rivas-Marin E."/>
            <person name="Kohn T."/>
            <person name="Peeters S.H."/>
            <person name="Heuer A."/>
            <person name="Rast P."/>
            <person name="Oberbeckmann S."/>
            <person name="Bunk B."/>
            <person name="Jeske O."/>
            <person name="Meyerdierks A."/>
            <person name="Storesund J.E."/>
            <person name="Kallscheuer N."/>
            <person name="Luecker S."/>
            <person name="Lage O.M."/>
            <person name="Pohl T."/>
            <person name="Merkel B.J."/>
            <person name="Hornburger P."/>
            <person name="Mueller R.-W."/>
            <person name="Bruemmer F."/>
            <person name="Labrenz M."/>
            <person name="Spormann A.M."/>
            <person name="Op Den Camp H."/>
            <person name="Overmann J."/>
            <person name="Amann R."/>
            <person name="Jetten M.S.M."/>
            <person name="Mascher T."/>
            <person name="Medema M.H."/>
            <person name="Devos D.P."/>
            <person name="Kaster A.-K."/>
            <person name="Ovreas L."/>
            <person name="Rohde M."/>
            <person name="Galperin M.Y."/>
            <person name="Jogler C."/>
        </authorList>
    </citation>
    <scope>NUCLEOTIDE SEQUENCE [LARGE SCALE GENOMIC DNA]</scope>
    <source>
        <strain evidence="3 4">CA85</strain>
    </source>
</reference>
<evidence type="ECO:0000256" key="1">
    <source>
        <dbReference type="SAM" id="MobiDB-lite"/>
    </source>
</evidence>
<feature type="domain" description="N-acyl amino acid synthase FeeM catalytic core" evidence="2">
    <location>
        <begin position="73"/>
        <end position="229"/>
    </location>
</feature>
<keyword evidence="4" id="KW-1185">Reference proteome</keyword>
<evidence type="ECO:0000259" key="2">
    <source>
        <dbReference type="Pfam" id="PF21926"/>
    </source>
</evidence>
<dbReference type="EMBL" id="SJPK01000015">
    <property type="protein sequence ID" value="TWT56268.1"/>
    <property type="molecule type" value="Genomic_DNA"/>
</dbReference>
<name>A0A5C5X088_9BACT</name>
<dbReference type="OrthoDB" id="5958114at2"/>
<dbReference type="InterPro" id="IPR054597">
    <property type="entry name" value="FeeM_cat"/>
</dbReference>
<dbReference type="Pfam" id="PF21926">
    <property type="entry name" value="FeeM"/>
    <property type="match status" value="1"/>
</dbReference>
<proteinExistence type="predicted"/>
<dbReference type="Proteomes" id="UP000318053">
    <property type="component" value="Unassembled WGS sequence"/>
</dbReference>
<gene>
    <name evidence="3" type="ORF">CA85_44500</name>
</gene>
<protein>
    <recommendedName>
        <fullName evidence="2">N-acyl amino acid synthase FeeM catalytic core domain-containing protein</fullName>
    </recommendedName>
</protein>
<accession>A0A5C5X088</accession>
<dbReference type="AlphaFoldDB" id="A0A5C5X088"/>
<evidence type="ECO:0000313" key="3">
    <source>
        <dbReference type="EMBL" id="TWT56268.1"/>
    </source>
</evidence>
<evidence type="ECO:0000313" key="4">
    <source>
        <dbReference type="Proteomes" id="UP000318053"/>
    </source>
</evidence>
<comment type="caution">
    <text evidence="3">The sequence shown here is derived from an EMBL/GenBank/DDBJ whole genome shotgun (WGS) entry which is preliminary data.</text>
</comment>
<dbReference type="SUPFAM" id="SSF55729">
    <property type="entry name" value="Acyl-CoA N-acyltransferases (Nat)"/>
    <property type="match status" value="1"/>
</dbReference>